<evidence type="ECO:0000313" key="3">
    <source>
        <dbReference type="Proteomes" id="UP001238603"/>
    </source>
</evidence>
<accession>A0ABT7LK90</accession>
<proteinExistence type="predicted"/>
<reference evidence="2 3" key="1">
    <citation type="submission" date="2023-06" db="EMBL/GenBank/DDBJ databases">
        <title>Pelomonas sp. APW6 16S ribosomal RNA gene genome sequencing and assembly.</title>
        <authorList>
            <person name="Woo H."/>
        </authorList>
    </citation>
    <scope>NUCLEOTIDE SEQUENCE [LARGE SCALE GENOMIC DNA]</scope>
    <source>
        <strain evidence="2 3">APW6</strain>
    </source>
</reference>
<dbReference type="PANTHER" id="PTHR35841">
    <property type="entry name" value="PHOSPHONATES-BINDING PERIPLASMIC PROTEIN"/>
    <property type="match status" value="1"/>
</dbReference>
<evidence type="ECO:0000256" key="1">
    <source>
        <dbReference type="SAM" id="SignalP"/>
    </source>
</evidence>
<feature type="chain" id="PRO_5045958815" evidence="1">
    <location>
        <begin position="26"/>
        <end position="274"/>
    </location>
</feature>
<dbReference type="SUPFAM" id="SSF53850">
    <property type="entry name" value="Periplasmic binding protein-like II"/>
    <property type="match status" value="1"/>
</dbReference>
<evidence type="ECO:0000313" key="2">
    <source>
        <dbReference type="EMBL" id="MDL5031961.1"/>
    </source>
</evidence>
<keyword evidence="3" id="KW-1185">Reference proteome</keyword>
<gene>
    <name evidence="2" type="ORF">QRD43_08565</name>
</gene>
<dbReference type="EMBL" id="JASVDS010000002">
    <property type="protein sequence ID" value="MDL5031961.1"/>
    <property type="molecule type" value="Genomic_DNA"/>
</dbReference>
<protein>
    <submittedName>
        <fullName evidence="2">PhnD/SsuA/transferrin family substrate-binding protein</fullName>
    </submittedName>
</protein>
<organism evidence="2 3">
    <name type="scientific">Roseateles subflavus</name>
    <dbReference type="NCBI Taxonomy" id="3053353"/>
    <lineage>
        <taxon>Bacteria</taxon>
        <taxon>Pseudomonadati</taxon>
        <taxon>Pseudomonadota</taxon>
        <taxon>Betaproteobacteria</taxon>
        <taxon>Burkholderiales</taxon>
        <taxon>Sphaerotilaceae</taxon>
        <taxon>Roseateles</taxon>
    </lineage>
</organism>
<dbReference type="Proteomes" id="UP001238603">
    <property type="component" value="Unassembled WGS sequence"/>
</dbReference>
<comment type="caution">
    <text evidence="2">The sequence shown here is derived from an EMBL/GenBank/DDBJ whole genome shotgun (WGS) entry which is preliminary data.</text>
</comment>
<dbReference type="Pfam" id="PF12974">
    <property type="entry name" value="Phosphonate-bd"/>
    <property type="match status" value="1"/>
</dbReference>
<name>A0ABT7LK90_9BURK</name>
<keyword evidence="1" id="KW-0732">Signal</keyword>
<feature type="signal peptide" evidence="1">
    <location>
        <begin position="1"/>
        <end position="25"/>
    </location>
</feature>
<dbReference type="PANTHER" id="PTHR35841:SF1">
    <property type="entry name" value="PHOSPHONATES-BINDING PERIPLASMIC PROTEIN"/>
    <property type="match status" value="1"/>
</dbReference>
<dbReference type="RefSeq" id="WP_285982065.1">
    <property type="nucleotide sequence ID" value="NZ_JASVDS010000002.1"/>
</dbReference>
<sequence>MNLSRHWSATLAMAGLMAMASAAQALSFAVNEGVTYRVSNAEIQARYAAMATDLSKLLQQPVTIEPIADYKTLRQGLADKRWELAMVHPAHVSIEAMKHAGYRLVAVTKGFTEYKAGFLVRSDAAWTQLTDLRGQHLGAPDEDSITSVMLRATLRDLKMSAPQVRITYTRYQDAVPFFVENYLTHAGVTASGAVLKAWQAKGGKILGYTRPVPIKHIIASPSLTSEQLEKVQQYLTNLDATEEGRKKLEPTKWKGFQRFDQAEMMKLGEWLDVR</sequence>
<dbReference type="Gene3D" id="3.40.190.10">
    <property type="entry name" value="Periplasmic binding protein-like II"/>
    <property type="match status" value="2"/>
</dbReference>